<dbReference type="Proteomes" id="UP000254124">
    <property type="component" value="Unassembled WGS sequence"/>
</dbReference>
<gene>
    <name evidence="1" type="ORF">NCTC7295_03070</name>
    <name evidence="2" type="ORF">NCTC8297_03257</name>
</gene>
<evidence type="ECO:0000313" key="3">
    <source>
        <dbReference type="Proteomes" id="UP000254124"/>
    </source>
</evidence>
<dbReference type="AlphaFoldDB" id="A0A379S3C0"/>
<dbReference type="EMBL" id="UGWZ01000001">
    <property type="protein sequence ID" value="SUG15406.1"/>
    <property type="molecule type" value="Genomic_DNA"/>
</dbReference>
<proteinExistence type="predicted"/>
<name>A0A379S3C0_SALER</name>
<sequence length="88" mass="10333">MYCYSDQAPNILQLETEGRYYEFTEPEEYAANFFSNQANFFIFINNDNYLAAIRVCSSLYINGSEQEAYNGGLIHYLRDEYCTKQSTF</sequence>
<reference evidence="3 4" key="1">
    <citation type="submission" date="2018-06" db="EMBL/GenBank/DDBJ databases">
        <authorList>
            <consortium name="Pathogen Informatics"/>
            <person name="Doyle S."/>
        </authorList>
    </citation>
    <scope>NUCLEOTIDE SEQUENCE [LARGE SCALE GENOMIC DNA]</scope>
    <source>
        <strain evidence="1 3">NCTC7295</strain>
        <strain evidence="2 4">NCTC8297</strain>
    </source>
</reference>
<evidence type="ECO:0000313" key="1">
    <source>
        <dbReference type="EMBL" id="SUG15406.1"/>
    </source>
</evidence>
<dbReference type="EMBL" id="UGXG01000002">
    <property type="protein sequence ID" value="SUG47975.1"/>
    <property type="molecule type" value="Genomic_DNA"/>
</dbReference>
<dbReference type="Proteomes" id="UP000254741">
    <property type="component" value="Unassembled WGS sequence"/>
</dbReference>
<organism evidence="1 3">
    <name type="scientific">Salmonella enterica subsp. arizonae</name>
    <dbReference type="NCBI Taxonomy" id="59203"/>
    <lineage>
        <taxon>Bacteria</taxon>
        <taxon>Pseudomonadati</taxon>
        <taxon>Pseudomonadota</taxon>
        <taxon>Gammaproteobacteria</taxon>
        <taxon>Enterobacterales</taxon>
        <taxon>Enterobacteriaceae</taxon>
        <taxon>Salmonella</taxon>
    </lineage>
</organism>
<evidence type="ECO:0000313" key="2">
    <source>
        <dbReference type="EMBL" id="SUG47975.1"/>
    </source>
</evidence>
<evidence type="ECO:0000313" key="4">
    <source>
        <dbReference type="Proteomes" id="UP000254741"/>
    </source>
</evidence>
<accession>A0A379S3C0</accession>
<protein>
    <submittedName>
        <fullName evidence="1">Uncharacterized protein</fullName>
    </submittedName>
</protein>